<protein>
    <submittedName>
        <fullName evidence="3">Uncharacterized protein</fullName>
    </submittedName>
</protein>
<feature type="compositionally biased region" description="Gly residues" evidence="1">
    <location>
        <begin position="29"/>
        <end position="40"/>
    </location>
</feature>
<keyword evidence="2" id="KW-0812">Transmembrane</keyword>
<keyword evidence="2" id="KW-1133">Transmembrane helix</keyword>
<keyword evidence="2" id="KW-0472">Membrane</keyword>
<dbReference type="EMBL" id="UESZ01000001">
    <property type="protein sequence ID" value="SSA35809.1"/>
    <property type="molecule type" value="Genomic_DNA"/>
</dbReference>
<sequence>MSPNEPNDPEQTRPIPSDSDPTRPVRLPGQGGAGAAGGGSVDRSEDPTVSVPPGVAPHDLPVQKPKIYVDPAYGQGTDPQATRALPAQQYNQSQYGASQYGASQYGGAPYERDPYEQAAYEQGRYEAGPEDPVRSIWWPIAVIMASLAIVGAVGGYLWASRDNNSTPAVTNSLLPTATATSPTPTQTSTEPSLAPTSSETSTSQSPTTTSSSTSPTTSSSTSSETSTSTAAGTFPAGAKVCAPTVGGNARASCGFATNVAAAAAGPISDGQAQFQVTAHSPATGRDYTLNCVRTDLVTCSTDTGAEVYLLVS</sequence>
<evidence type="ECO:0000256" key="2">
    <source>
        <dbReference type="SAM" id="Phobius"/>
    </source>
</evidence>
<feature type="region of interest" description="Disordered" evidence="1">
    <location>
        <begin position="169"/>
        <end position="233"/>
    </location>
</feature>
<feature type="compositionally biased region" description="Low complexity" evidence="1">
    <location>
        <begin position="172"/>
        <end position="229"/>
    </location>
</feature>
<evidence type="ECO:0000313" key="4">
    <source>
        <dbReference type="Proteomes" id="UP000250028"/>
    </source>
</evidence>
<accession>A0A2Y8ZZX2</accession>
<gene>
    <name evidence="3" type="ORF">SAMN04489750_3181</name>
</gene>
<feature type="transmembrane region" description="Helical" evidence="2">
    <location>
        <begin position="136"/>
        <end position="159"/>
    </location>
</feature>
<name>A0A2Y8ZZX2_9MICO</name>
<dbReference type="OrthoDB" id="4424744at2"/>
<dbReference type="RefSeq" id="WP_109687327.1">
    <property type="nucleotide sequence ID" value="NZ_QGDN01000001.1"/>
</dbReference>
<feature type="region of interest" description="Disordered" evidence="1">
    <location>
        <begin position="1"/>
        <end position="80"/>
    </location>
</feature>
<evidence type="ECO:0000256" key="1">
    <source>
        <dbReference type="SAM" id="MobiDB-lite"/>
    </source>
</evidence>
<keyword evidence="4" id="KW-1185">Reference proteome</keyword>
<dbReference type="AlphaFoldDB" id="A0A2Y8ZZX2"/>
<dbReference type="Proteomes" id="UP000250028">
    <property type="component" value="Unassembled WGS sequence"/>
</dbReference>
<organism evidence="3 4">
    <name type="scientific">Branchiibius hedensis</name>
    <dbReference type="NCBI Taxonomy" id="672460"/>
    <lineage>
        <taxon>Bacteria</taxon>
        <taxon>Bacillati</taxon>
        <taxon>Actinomycetota</taxon>
        <taxon>Actinomycetes</taxon>
        <taxon>Micrococcales</taxon>
        <taxon>Dermacoccaceae</taxon>
        <taxon>Branchiibius</taxon>
    </lineage>
</organism>
<reference evidence="4" key="1">
    <citation type="submission" date="2016-10" db="EMBL/GenBank/DDBJ databases">
        <authorList>
            <person name="Varghese N."/>
            <person name="Submissions S."/>
        </authorList>
    </citation>
    <scope>NUCLEOTIDE SEQUENCE [LARGE SCALE GENOMIC DNA]</scope>
    <source>
        <strain evidence="4">DSM 22951</strain>
    </source>
</reference>
<proteinExistence type="predicted"/>
<evidence type="ECO:0000313" key="3">
    <source>
        <dbReference type="EMBL" id="SSA35809.1"/>
    </source>
</evidence>